<dbReference type="NCBIfam" id="TIGR01222">
    <property type="entry name" value="minC"/>
    <property type="match status" value="1"/>
</dbReference>
<evidence type="ECO:0000256" key="2">
    <source>
        <dbReference type="ARBA" id="ARBA00022618"/>
    </source>
</evidence>
<feature type="compositionally biased region" description="Low complexity" evidence="7">
    <location>
        <begin position="123"/>
        <end position="132"/>
    </location>
</feature>
<evidence type="ECO:0000256" key="7">
    <source>
        <dbReference type="SAM" id="MobiDB-lite"/>
    </source>
</evidence>
<evidence type="ECO:0000313" key="11">
    <source>
        <dbReference type="Proteomes" id="UP000294862"/>
    </source>
</evidence>
<dbReference type="PANTHER" id="PTHR34108">
    <property type="entry name" value="SEPTUM SITE-DETERMINING PROTEIN MINC"/>
    <property type="match status" value="1"/>
</dbReference>
<dbReference type="EMBL" id="SLWQ01000008">
    <property type="protein sequence ID" value="TCO38337.1"/>
    <property type="molecule type" value="Genomic_DNA"/>
</dbReference>
<dbReference type="GO" id="GO:0000902">
    <property type="term" value="P:cell morphogenesis"/>
    <property type="evidence" value="ECO:0007669"/>
    <property type="project" value="InterPro"/>
</dbReference>
<keyword evidence="11" id="KW-1185">Reference proteome</keyword>
<keyword evidence="4 6" id="KW-0131">Cell cycle</keyword>
<feature type="region of interest" description="Disordered" evidence="7">
    <location>
        <begin position="123"/>
        <end position="149"/>
    </location>
</feature>
<dbReference type="Pfam" id="PF05209">
    <property type="entry name" value="MinC_N"/>
    <property type="match status" value="1"/>
</dbReference>
<comment type="function">
    <text evidence="5 6">Cell division inhibitor that blocks the formation of polar Z ring septums. Rapidly oscillates between the poles of the cell to destabilize FtsZ filaments that have formed before they mature into polar Z rings. Prevents FtsZ polymerization.</text>
</comment>
<evidence type="ECO:0000256" key="4">
    <source>
        <dbReference type="ARBA" id="ARBA00023306"/>
    </source>
</evidence>
<dbReference type="PANTHER" id="PTHR34108:SF1">
    <property type="entry name" value="SEPTUM SITE-DETERMINING PROTEIN MINC"/>
    <property type="match status" value="1"/>
</dbReference>
<dbReference type="InterPro" id="IPR013033">
    <property type="entry name" value="MinC"/>
</dbReference>
<keyword evidence="3 6" id="KW-0717">Septation</keyword>
<name>A0A4R2I393_9GAMM</name>
<evidence type="ECO:0000256" key="1">
    <source>
        <dbReference type="ARBA" id="ARBA00006291"/>
    </source>
</evidence>
<protein>
    <recommendedName>
        <fullName evidence="6">Probable septum site-determining protein MinC</fullName>
    </recommendedName>
</protein>
<proteinExistence type="inferred from homology"/>
<keyword evidence="2 6" id="KW-0132">Cell division</keyword>
<dbReference type="GO" id="GO:1901891">
    <property type="term" value="P:regulation of cell septum assembly"/>
    <property type="evidence" value="ECO:0007669"/>
    <property type="project" value="InterPro"/>
</dbReference>
<gene>
    <name evidence="6" type="primary">minC</name>
    <name evidence="10" type="ORF">EV148_108175</name>
</gene>
<evidence type="ECO:0000313" key="10">
    <source>
        <dbReference type="EMBL" id="TCO38337.1"/>
    </source>
</evidence>
<comment type="caution">
    <text evidence="10">The sequence shown here is derived from an EMBL/GenBank/DDBJ whole genome shotgun (WGS) entry which is preliminary data.</text>
</comment>
<evidence type="ECO:0000259" key="9">
    <source>
        <dbReference type="Pfam" id="PF05209"/>
    </source>
</evidence>
<evidence type="ECO:0000259" key="8">
    <source>
        <dbReference type="Pfam" id="PF03775"/>
    </source>
</evidence>
<feature type="domain" description="Septum formation inhibitor MinC C-terminal" evidence="8">
    <location>
        <begin position="164"/>
        <end position="263"/>
    </location>
</feature>
<sequence>MTVAMTAAELASLEPVAEIKFGQVGIANLKLKRLDPDALAAELRGKVENAGKLFLRAPVVLDLSHLPSLPDVEVVRDLLERIRASGMLPVGLSYGTSENERIAQELGIPVIAKFRASYERAGEPAAEAQARATPPPPSREPVAEPRAAAPAGMNASAGLGGLLHDKPVRSGQQVYARGRDLILTALVGNGAEVIADGSIHVYGALRGRALAGAQGDEAARIFCQEFHAELVSIAGQYRVFEDIPKDLRGQSVQCWLEGDKLMLKKL</sequence>
<dbReference type="InterPro" id="IPR016098">
    <property type="entry name" value="CAP/MinC_C"/>
</dbReference>
<dbReference type="Gene3D" id="3.30.70.260">
    <property type="match status" value="1"/>
</dbReference>
<comment type="subunit">
    <text evidence="6">Interacts with MinD and FtsZ.</text>
</comment>
<comment type="similarity">
    <text evidence="1 6">Belongs to the MinC family.</text>
</comment>
<dbReference type="InterPro" id="IPR005526">
    <property type="entry name" value="Septum_form_inhib_MinC_C"/>
</dbReference>
<dbReference type="InterPro" id="IPR036145">
    <property type="entry name" value="MinC_C_sf"/>
</dbReference>
<organism evidence="10 11">
    <name type="scientific">Dokdonella fugitiva</name>
    <dbReference type="NCBI Taxonomy" id="328517"/>
    <lineage>
        <taxon>Bacteria</taxon>
        <taxon>Pseudomonadati</taxon>
        <taxon>Pseudomonadota</taxon>
        <taxon>Gammaproteobacteria</taxon>
        <taxon>Lysobacterales</taxon>
        <taxon>Rhodanobacteraceae</taxon>
        <taxon>Dokdonella</taxon>
    </lineage>
</organism>
<evidence type="ECO:0000256" key="3">
    <source>
        <dbReference type="ARBA" id="ARBA00023210"/>
    </source>
</evidence>
<dbReference type="RefSeq" id="WP_241988109.1">
    <property type="nucleotide sequence ID" value="NZ_SLWQ01000008.1"/>
</dbReference>
<dbReference type="HAMAP" id="MF_00267">
    <property type="entry name" value="MinC"/>
    <property type="match status" value="1"/>
</dbReference>
<evidence type="ECO:0000256" key="6">
    <source>
        <dbReference type="HAMAP-Rule" id="MF_00267"/>
    </source>
</evidence>
<dbReference type="SUPFAM" id="SSF63848">
    <property type="entry name" value="Cell-division inhibitor MinC, C-terminal domain"/>
    <property type="match status" value="1"/>
</dbReference>
<evidence type="ECO:0000256" key="5">
    <source>
        <dbReference type="ARBA" id="ARBA00025606"/>
    </source>
</evidence>
<dbReference type="InterPro" id="IPR007874">
    <property type="entry name" value="MinC_N"/>
</dbReference>
<reference evidence="10 11" key="1">
    <citation type="journal article" date="2015" name="Stand. Genomic Sci.">
        <title>Genomic Encyclopedia of Bacterial and Archaeal Type Strains, Phase III: the genomes of soil and plant-associated and newly described type strains.</title>
        <authorList>
            <person name="Whitman W.B."/>
            <person name="Woyke T."/>
            <person name="Klenk H.P."/>
            <person name="Zhou Y."/>
            <person name="Lilburn T.G."/>
            <person name="Beck B.J."/>
            <person name="De Vos P."/>
            <person name="Vandamme P."/>
            <person name="Eisen J.A."/>
            <person name="Garrity G."/>
            <person name="Hugenholtz P."/>
            <person name="Kyrpides N.C."/>
        </authorList>
    </citation>
    <scope>NUCLEOTIDE SEQUENCE [LARGE SCALE GENOMIC DNA]</scope>
    <source>
        <strain evidence="10 11">A3</strain>
    </source>
</reference>
<dbReference type="GO" id="GO:0051302">
    <property type="term" value="P:regulation of cell division"/>
    <property type="evidence" value="ECO:0007669"/>
    <property type="project" value="InterPro"/>
</dbReference>
<dbReference type="Proteomes" id="UP000294862">
    <property type="component" value="Unassembled WGS sequence"/>
</dbReference>
<dbReference type="Pfam" id="PF03775">
    <property type="entry name" value="MinC_C"/>
    <property type="match status" value="1"/>
</dbReference>
<dbReference type="GO" id="GO:0000917">
    <property type="term" value="P:division septum assembly"/>
    <property type="evidence" value="ECO:0007669"/>
    <property type="project" value="UniProtKB-KW"/>
</dbReference>
<feature type="domain" description="Septum formation inhibitor MinC N-terminal" evidence="9">
    <location>
        <begin position="18"/>
        <end position="89"/>
    </location>
</feature>
<dbReference type="AlphaFoldDB" id="A0A4R2I393"/>
<accession>A0A4R2I393</accession>
<dbReference type="Gene3D" id="2.160.20.70">
    <property type="match status" value="1"/>
</dbReference>